<dbReference type="InterPro" id="IPR023158">
    <property type="entry name" value="YerB-like_sf"/>
</dbReference>
<dbReference type="Pfam" id="PF17479">
    <property type="entry name" value="DUF3048_C"/>
    <property type="match status" value="1"/>
</dbReference>
<reference evidence="3" key="1">
    <citation type="journal article" date="2020" name="mSystems">
        <title>Genome- and Community-Level Interaction Insights into Carbon Utilization and Element Cycling Functions of Hydrothermarchaeota in Hydrothermal Sediment.</title>
        <authorList>
            <person name="Zhou Z."/>
            <person name="Liu Y."/>
            <person name="Xu W."/>
            <person name="Pan J."/>
            <person name="Luo Z.H."/>
            <person name="Li M."/>
        </authorList>
    </citation>
    <scope>NUCLEOTIDE SEQUENCE [LARGE SCALE GENOMIC DNA]</scope>
    <source>
        <strain evidence="3">SpSt-417</strain>
    </source>
</reference>
<evidence type="ECO:0000313" key="3">
    <source>
        <dbReference type="EMBL" id="HGW29512.1"/>
    </source>
</evidence>
<dbReference type="SUPFAM" id="SSF159774">
    <property type="entry name" value="YerB-like"/>
    <property type="match status" value="1"/>
</dbReference>
<accession>A0A7C4TLH7</accession>
<dbReference type="AlphaFoldDB" id="A0A7C4TLH7"/>
<dbReference type="InterPro" id="IPR021416">
    <property type="entry name" value="DUF3048_N"/>
</dbReference>
<evidence type="ECO:0000259" key="1">
    <source>
        <dbReference type="Pfam" id="PF11258"/>
    </source>
</evidence>
<dbReference type="Pfam" id="PF11258">
    <property type="entry name" value="DUF3048"/>
    <property type="match status" value="1"/>
</dbReference>
<proteinExistence type="predicted"/>
<evidence type="ECO:0000259" key="2">
    <source>
        <dbReference type="Pfam" id="PF17479"/>
    </source>
</evidence>
<name>A0A7C4TLH7_UNCKA</name>
<sequence>MKQFLSIFLGVLIAGSIVYGVYLLINKVESNFVSPISKLVGDKVETFQNPLTGEQVPLEKAASWRDVRPLAVMVNNYVDARPQSGLIYADLVYEIVAEGGITRLLPFYLSNIPEKIGPVRSTREYYLVLVKELGDAMLMHIGWSPQALEAIESWPVRSLGRGGGSFWRDNPRNVAIEHTAYVNGKDLLETGLGLGWAGTREFEVWQYKDDKKGYENGKSANKVVIDFWYKGDYTAAFEYDPGTNSYIRFVGYDESDNLIPHKDQETQDQIKVKNLIVQFVPEVPILGDDKNRLTYELVGAGKGYVFLDGKVIDVTWSKESRDERTMFYDTEGKEITFNRGKTWISVVPDRNVDQVVIN</sequence>
<dbReference type="InterPro" id="IPR035328">
    <property type="entry name" value="DUF3048_C"/>
</dbReference>
<gene>
    <name evidence="3" type="ORF">ENR63_01140</name>
</gene>
<feature type="domain" description="DUF3048" evidence="1">
    <location>
        <begin position="64"/>
        <end position="189"/>
    </location>
</feature>
<comment type="caution">
    <text evidence="3">The sequence shown here is derived from an EMBL/GenBank/DDBJ whole genome shotgun (WGS) entry which is preliminary data.</text>
</comment>
<protein>
    <submittedName>
        <fullName evidence="3">DUF3048 domain-containing protein</fullName>
    </submittedName>
</protein>
<feature type="domain" description="DUF3048" evidence="2">
    <location>
        <begin position="229"/>
        <end position="344"/>
    </location>
</feature>
<dbReference type="Gene3D" id="3.50.90.10">
    <property type="entry name" value="YerB-like"/>
    <property type="match status" value="1"/>
</dbReference>
<dbReference type="EMBL" id="DSRT01000059">
    <property type="protein sequence ID" value="HGW29512.1"/>
    <property type="molecule type" value="Genomic_DNA"/>
</dbReference>
<organism evidence="3">
    <name type="scientific">candidate division WWE3 bacterium</name>
    <dbReference type="NCBI Taxonomy" id="2053526"/>
    <lineage>
        <taxon>Bacteria</taxon>
        <taxon>Katanobacteria</taxon>
    </lineage>
</organism>